<dbReference type="PANTHER" id="PTHR38011:SF11">
    <property type="entry name" value="2,5-DIAMINO-6-RIBOSYLAMINO-4(3H)-PYRIMIDINONE 5'-PHOSPHATE REDUCTASE"/>
    <property type="match status" value="1"/>
</dbReference>
<dbReference type="InterPro" id="IPR002734">
    <property type="entry name" value="RibDG_C"/>
</dbReference>
<organism evidence="2 3">
    <name type="scientific">Streptomyces thermogriseus</name>
    <dbReference type="NCBI Taxonomy" id="75292"/>
    <lineage>
        <taxon>Bacteria</taxon>
        <taxon>Bacillati</taxon>
        <taxon>Actinomycetota</taxon>
        <taxon>Actinomycetes</taxon>
        <taxon>Kitasatosporales</taxon>
        <taxon>Streptomycetaceae</taxon>
        <taxon>Streptomyces</taxon>
    </lineage>
</organism>
<protein>
    <submittedName>
        <fullName evidence="2">Dihydrofolate reductase family protein</fullName>
    </submittedName>
</protein>
<dbReference type="PANTHER" id="PTHR38011">
    <property type="entry name" value="DIHYDROFOLATE REDUCTASE FAMILY PROTEIN (AFU_ORTHOLOGUE AFUA_8G06820)"/>
    <property type="match status" value="1"/>
</dbReference>
<sequence length="236" mass="25672">MRAAAVGPGSRPRRPGLTKPFALLGAKHDDRRGRTALPEGTAVRKLTYFIACSIDGFIGDPSGDASMFLPFVDEEYIAHVTEHHPETLPTHGRRALGIDALENKRFDTVVQGRGSYEVALKEGITSPYGHLRQYVASRTLGESPDPDVEIISTDLPGRIRELKAEDGEFGIYLCGGSGLAGELADEIDELVVKTYPVVLGSGMPMFGSGPRITEFALGQVRTFGNGTLIRTYRRKR</sequence>
<reference evidence="2 3" key="1">
    <citation type="journal article" date="2019" name="Int. J. Syst. Evol. Microbiol.">
        <title>The Global Catalogue of Microorganisms (GCM) 10K type strain sequencing project: providing services to taxonomists for standard genome sequencing and annotation.</title>
        <authorList>
            <consortium name="The Broad Institute Genomics Platform"/>
            <consortium name="The Broad Institute Genome Sequencing Center for Infectious Disease"/>
            <person name="Wu L."/>
            <person name="Ma J."/>
        </authorList>
    </citation>
    <scope>NUCLEOTIDE SEQUENCE [LARGE SCALE GENOMIC DNA]</scope>
    <source>
        <strain evidence="2 3">JCM 11269</strain>
    </source>
</reference>
<evidence type="ECO:0000313" key="3">
    <source>
        <dbReference type="Proteomes" id="UP001501072"/>
    </source>
</evidence>
<evidence type="ECO:0000259" key="1">
    <source>
        <dbReference type="Pfam" id="PF01872"/>
    </source>
</evidence>
<dbReference type="InterPro" id="IPR024072">
    <property type="entry name" value="DHFR-like_dom_sf"/>
</dbReference>
<gene>
    <name evidence="2" type="ORF">GCM10009564_00540</name>
</gene>
<dbReference type="SUPFAM" id="SSF53597">
    <property type="entry name" value="Dihydrofolate reductase-like"/>
    <property type="match status" value="1"/>
</dbReference>
<dbReference type="Pfam" id="PF01872">
    <property type="entry name" value="RibD_C"/>
    <property type="match status" value="1"/>
</dbReference>
<dbReference type="Gene3D" id="3.40.430.10">
    <property type="entry name" value="Dihydrofolate Reductase, subunit A"/>
    <property type="match status" value="1"/>
</dbReference>
<dbReference type="EMBL" id="BAAAHU010000001">
    <property type="protein sequence ID" value="GAA1002525.1"/>
    <property type="molecule type" value="Genomic_DNA"/>
</dbReference>
<proteinExistence type="predicted"/>
<keyword evidence="3" id="KW-1185">Reference proteome</keyword>
<comment type="caution">
    <text evidence="2">The sequence shown here is derived from an EMBL/GenBank/DDBJ whole genome shotgun (WGS) entry which is preliminary data.</text>
</comment>
<accession>A0ABN1SRQ9</accession>
<feature type="domain" description="Bacterial bifunctional deaminase-reductase C-terminal" evidence="1">
    <location>
        <begin position="44"/>
        <end position="228"/>
    </location>
</feature>
<dbReference type="Proteomes" id="UP001501072">
    <property type="component" value="Unassembled WGS sequence"/>
</dbReference>
<name>A0ABN1SRQ9_9ACTN</name>
<evidence type="ECO:0000313" key="2">
    <source>
        <dbReference type="EMBL" id="GAA1002525.1"/>
    </source>
</evidence>
<dbReference type="InterPro" id="IPR050765">
    <property type="entry name" value="Riboflavin_Biosynth_HTPR"/>
</dbReference>